<evidence type="ECO:0000313" key="2">
    <source>
        <dbReference type="Proteomes" id="UP000323594"/>
    </source>
</evidence>
<protein>
    <submittedName>
        <fullName evidence="1">Uncharacterized protein</fullName>
    </submittedName>
</protein>
<dbReference type="Proteomes" id="UP000323594">
    <property type="component" value="Chromosome"/>
</dbReference>
<sequence length="131" mass="15175">MNIDNRVLAVLRVCKNEAEIEDSFERFHIKNLKDKQIYLLTAMLNNDYSMTDGKTTQKELYKMTTALFFNVRRLSNVLNKLDMLGLVLKTEEETPPLFKQLKACKSKEDIDSVFSHAGIDEASERIESIRN</sequence>
<gene>
    <name evidence="1" type="ORF">FUT82_12035</name>
</gene>
<reference evidence="1 2" key="1">
    <citation type="submission" date="2019-08" db="EMBL/GenBank/DDBJ databases">
        <authorList>
            <person name="Kuhnert P."/>
        </authorList>
    </citation>
    <scope>NUCLEOTIDE SEQUENCE [LARGE SCALE GENOMIC DNA]</scope>
    <source>
        <strain evidence="1 2">B36.5</strain>
    </source>
</reference>
<organism evidence="1 2">
    <name type="scientific">Treponema phagedenis</name>
    <dbReference type="NCBI Taxonomy" id="162"/>
    <lineage>
        <taxon>Bacteria</taxon>
        <taxon>Pseudomonadati</taxon>
        <taxon>Spirochaetota</taxon>
        <taxon>Spirochaetia</taxon>
        <taxon>Spirochaetales</taxon>
        <taxon>Treponemataceae</taxon>
        <taxon>Treponema</taxon>
    </lineage>
</organism>
<dbReference type="EMBL" id="CP042817">
    <property type="protein sequence ID" value="QEJ98659.1"/>
    <property type="molecule type" value="Genomic_DNA"/>
</dbReference>
<proteinExistence type="predicted"/>
<dbReference type="GeneID" id="57754003"/>
<dbReference type="RefSeq" id="WP_148879069.1">
    <property type="nucleotide sequence ID" value="NZ_CP042813.1"/>
</dbReference>
<accession>A0AAE6IUM8</accession>
<dbReference type="AlphaFoldDB" id="A0AAE6IUM8"/>
<evidence type="ECO:0000313" key="1">
    <source>
        <dbReference type="EMBL" id="QEJ98659.1"/>
    </source>
</evidence>
<name>A0AAE6IUM8_TREPH</name>